<evidence type="ECO:0000313" key="4">
    <source>
        <dbReference type="EMBL" id="SLM64552.1"/>
    </source>
</evidence>
<feature type="signal peptide" evidence="3">
    <location>
        <begin position="1"/>
        <end position="30"/>
    </location>
</feature>
<reference evidence="4 5" key="1">
    <citation type="submission" date="2016-09" db="EMBL/GenBank/DDBJ databases">
        <authorList>
            <person name="Reverchon S."/>
            <person name="Nasser W."/>
            <person name="Leonard S."/>
            <person name="Brochier C."/>
            <person name="Duprey A."/>
        </authorList>
    </citation>
    <scope>NUCLEOTIDE SEQUENCE [LARGE SCALE GENOMIC DNA]</scope>
    <source>
        <strain evidence="4 5">174/2</strain>
    </source>
</reference>
<dbReference type="AlphaFoldDB" id="A0A375AEM8"/>
<feature type="compositionally biased region" description="Basic and acidic residues" evidence="1">
    <location>
        <begin position="265"/>
        <end position="279"/>
    </location>
</feature>
<sequence>MGLTFPPGWQRGAASLILLLSGLLPLSAQAARSAANTLAASAGYAQCFQALSHMDGRRFTHITQGRLAIIYRDEPDYQADYHQPGDYLADGVFGPKTRKWLATFCGEFAIEPAPNRNRFAEDLLVALTKVSELNQLFPFWRSRLSPPELLQWPTQKTIEFLSAQPLDEQTRADALPESYYLLSDDDLHRLSEHHRLQTQLDALTSQQFTNPAALNNAVRPLIRQLHGDEQQILQQIVEAVPAPEISRHPPSTAADDATTPPASEPSDHTEPEADDDRAPDAPPRAPVTLYAINPNALELAYLDLHLVTLNDTALAQLATLKNIPFADRYHLSVAMKLAGLSSLGSESWQRIEDLAYKPGVASAHLPAMVWRAPENCGCEESQPNISCPQALFYGFYPYWQPLAQGQSLNFRHLDRIGYFSASVLPGARGPQLVLPPNWRATRPEADFIRLAHRYRTDVDLVVSTPRKLAEPVLMSLLTTSLVTRLRDSIQTPLADDWVNLARPWLTFGQSAPYTQGDGLTLDFDLTRLTTRAGQQAFIRFVQVLHRSLNPPPQPAGSTPHYAINLIVPPEALIAGQGFYTLENLRALLPYITLLILQTDGSDIPTPARNAQEQLRNLHHFLSQQPQAEVPELYRKMVPVLITADNRQPLPALTELLHYSSWSFSGAAYWPLPLDEASQQAIEHTFYPIDDVLPAPLAHMAALIDTVMDVVCPNRWVLRLMLFITFWLMTLTWLTSLWFFPLRRVTESLWFSGFVVLFSAVLMLALLADPYWQQYQMIILLLFAAIIVLILLRQQVRKNRRERNP</sequence>
<feature type="transmembrane region" description="Helical" evidence="2">
    <location>
        <begin position="715"/>
        <end position="739"/>
    </location>
</feature>
<feature type="transmembrane region" description="Helical" evidence="2">
    <location>
        <begin position="773"/>
        <end position="791"/>
    </location>
</feature>
<protein>
    <submittedName>
        <fullName evidence="4">Uncharacterized protein</fullName>
    </submittedName>
</protein>
<keyword evidence="3" id="KW-0732">Signal</keyword>
<evidence type="ECO:0000313" key="5">
    <source>
        <dbReference type="Proteomes" id="UP000294820"/>
    </source>
</evidence>
<proteinExistence type="predicted"/>
<evidence type="ECO:0000256" key="1">
    <source>
        <dbReference type="SAM" id="MobiDB-lite"/>
    </source>
</evidence>
<feature type="chain" id="PRO_5016912841" evidence="3">
    <location>
        <begin position="31"/>
        <end position="804"/>
    </location>
</feature>
<feature type="compositionally biased region" description="Low complexity" evidence="1">
    <location>
        <begin position="249"/>
        <end position="261"/>
    </location>
</feature>
<feature type="region of interest" description="Disordered" evidence="1">
    <location>
        <begin position="245"/>
        <end position="286"/>
    </location>
</feature>
<gene>
    <name evidence="4" type="ORF">DAQ1742_03758</name>
</gene>
<organism evidence="4 5">
    <name type="scientific">Dickeya aquatica</name>
    <dbReference type="NCBI Taxonomy" id="1401087"/>
    <lineage>
        <taxon>Bacteria</taxon>
        <taxon>Pseudomonadati</taxon>
        <taxon>Pseudomonadota</taxon>
        <taxon>Gammaproteobacteria</taxon>
        <taxon>Enterobacterales</taxon>
        <taxon>Pectobacteriaceae</taxon>
        <taxon>Dickeya</taxon>
    </lineage>
</organism>
<accession>A0A375AEM8</accession>
<dbReference type="KEGG" id="daq:DAQ1742_03758"/>
<name>A0A375AEM8_9GAMM</name>
<evidence type="ECO:0000256" key="2">
    <source>
        <dbReference type="SAM" id="Phobius"/>
    </source>
</evidence>
<keyword evidence="2" id="KW-1133">Transmembrane helix</keyword>
<keyword evidence="5" id="KW-1185">Reference proteome</keyword>
<keyword evidence="2" id="KW-0472">Membrane</keyword>
<dbReference type="EMBL" id="LT615367">
    <property type="protein sequence ID" value="SLM64552.1"/>
    <property type="molecule type" value="Genomic_DNA"/>
</dbReference>
<dbReference type="Proteomes" id="UP000294820">
    <property type="component" value="Chromosome 1"/>
</dbReference>
<feature type="transmembrane region" description="Helical" evidence="2">
    <location>
        <begin position="748"/>
        <end position="767"/>
    </location>
</feature>
<keyword evidence="2" id="KW-0812">Transmembrane</keyword>
<evidence type="ECO:0000256" key="3">
    <source>
        <dbReference type="SAM" id="SignalP"/>
    </source>
</evidence>